<evidence type="ECO:0000313" key="2">
    <source>
        <dbReference type="EMBL" id="PSS22610.1"/>
    </source>
</evidence>
<gene>
    <name evidence="2" type="ORF">PHLCEN_2v3085</name>
</gene>
<dbReference type="Proteomes" id="UP000186601">
    <property type="component" value="Unassembled WGS sequence"/>
</dbReference>
<name>A0A2R6R785_9APHY</name>
<dbReference type="AlphaFoldDB" id="A0A2R6R785"/>
<protein>
    <submittedName>
        <fullName evidence="2">Uncharacterized protein</fullName>
    </submittedName>
</protein>
<comment type="caution">
    <text evidence="2">The sequence shown here is derived from an EMBL/GenBank/DDBJ whole genome shotgun (WGS) entry which is preliminary data.</text>
</comment>
<accession>A0A2R6R785</accession>
<dbReference type="EMBL" id="MLYV02000275">
    <property type="protein sequence ID" value="PSS22610.1"/>
    <property type="molecule type" value="Genomic_DNA"/>
</dbReference>
<keyword evidence="3" id="KW-1185">Reference proteome</keyword>
<sequence>MGIRTRCSYVRRTPDGPVFGNRRKCGCNDCRYGLGPIDRGGGRGPVDRGGGEASMYRRGPYGIFYLPAVVRSYTILGLEDNPDNHALNRSRVTQQDGSTSAASTCENGDTDAPHDTHDIGTRLPGEMLGIVLYLIQSTRKEERRQVAQMALTCKDWASQCQAVAFEWVKLRSGKDVHELLSLMESPHSHIASYIKTLWLIQEGIPTTPWIHLVALYLVPKLSLDPHRSIELELNHPAATPRFRSIHHALPRACPSSHISRLFIQNASFGPFADLARLVDEIPSLRFLYLHKLTWHSASVVLETQPLAVLLPRRRTVPPYLNCVHLSNCTDIVSGIDLLIGKRRKAGGETTPFDLDLDREQQQFIKNMSHTATDGLTYSGNTFELTMDPAHAFTEDSPSEQIKTTTAIKNIAIHSTEREDQTRLARWVTRLCSHLIPSQEIVVGFLKEDSLHEILGDENEIMGDEKEKLYDLRSAGRLKYAVLGENKKWRLQTSEELKGIYPPLFMTKFPP</sequence>
<dbReference type="OrthoDB" id="10693689at2759"/>
<evidence type="ECO:0000313" key="3">
    <source>
        <dbReference type="Proteomes" id="UP000186601"/>
    </source>
</evidence>
<feature type="region of interest" description="Disordered" evidence="1">
    <location>
        <begin position="91"/>
        <end position="114"/>
    </location>
</feature>
<organism evidence="2 3">
    <name type="scientific">Hermanssonia centrifuga</name>
    <dbReference type="NCBI Taxonomy" id="98765"/>
    <lineage>
        <taxon>Eukaryota</taxon>
        <taxon>Fungi</taxon>
        <taxon>Dikarya</taxon>
        <taxon>Basidiomycota</taxon>
        <taxon>Agaricomycotina</taxon>
        <taxon>Agaricomycetes</taxon>
        <taxon>Polyporales</taxon>
        <taxon>Meruliaceae</taxon>
        <taxon>Hermanssonia</taxon>
    </lineage>
</organism>
<reference evidence="2 3" key="1">
    <citation type="submission" date="2018-02" db="EMBL/GenBank/DDBJ databases">
        <title>Genome sequence of the basidiomycete white-rot fungus Phlebia centrifuga.</title>
        <authorList>
            <person name="Granchi Z."/>
            <person name="Peng M."/>
            <person name="de Vries R.P."/>
            <person name="Hilden K."/>
            <person name="Makela M.R."/>
            <person name="Grigoriev I."/>
            <person name="Riley R."/>
        </authorList>
    </citation>
    <scope>NUCLEOTIDE SEQUENCE [LARGE SCALE GENOMIC DNA]</scope>
    <source>
        <strain evidence="2 3">FBCC195</strain>
    </source>
</reference>
<proteinExistence type="predicted"/>
<evidence type="ECO:0000256" key="1">
    <source>
        <dbReference type="SAM" id="MobiDB-lite"/>
    </source>
</evidence>
<feature type="compositionally biased region" description="Polar residues" evidence="1">
    <location>
        <begin position="91"/>
        <end position="107"/>
    </location>
</feature>